<keyword evidence="2" id="KW-0732">Signal</keyword>
<feature type="region of interest" description="Disordered" evidence="1">
    <location>
        <begin position="506"/>
        <end position="549"/>
    </location>
</feature>
<feature type="region of interest" description="Disordered" evidence="1">
    <location>
        <begin position="43"/>
        <end position="84"/>
    </location>
</feature>
<comment type="caution">
    <text evidence="3">The sequence shown here is derived from an EMBL/GenBank/DDBJ whole genome shotgun (WGS) entry which is preliminary data.</text>
</comment>
<protein>
    <submittedName>
        <fullName evidence="3">Mip-related peptides</fullName>
    </submittedName>
</protein>
<feature type="compositionally biased region" description="Low complexity" evidence="1">
    <location>
        <begin position="471"/>
        <end position="485"/>
    </location>
</feature>
<evidence type="ECO:0000256" key="2">
    <source>
        <dbReference type="SAM" id="SignalP"/>
    </source>
</evidence>
<evidence type="ECO:0000256" key="1">
    <source>
        <dbReference type="SAM" id="MobiDB-lite"/>
    </source>
</evidence>
<sequence>MYCSSSSLFISLFLLATCTVPLLTADTQAAAAAAELESGVENSRSARSIASSKSGQLVSKSQHAHSNIRESGDSSSSSGSSSIRESAQAYSLSKRAVKISKRGAPRFVGKRQAPRFVGKRQAPRFVGKRQAPRFVGKRQAPRFVGKRQAPRFVGKRQAPRFVGKRYYGPSIAEMLEERPERSSFVLKKSWSPIVDELEYGEKRQAPPRFVGKRQNAPRFVGKRLYFGDDDELDSLADKRQNSKRPIDEPYVSTEEIIETYRKNDPYFMGKRDLGAVEESSDEDATYNDVYSLDEDASIDFDKRGSPRFVGKRGAPRFVGKRVAPRFVGKRVAPRFVGKRGVPRFVGKRGSPRFVSKRGAPRFVGKRGAPRFVGKRGAPRFVGKRGAPRFVGKRGAPRFVGKRGAPRFVGKRGAPRFVGKRDFDVLTEIVQNGGLDGDKSNTGFGDDTVRLILEDLPLLTNSVGDGDEVLFSSDSDNLESELSSDSAYNGSPRLAENNIKDIMAILEEKEESPDEANAFTVDDNIAEPIDSGEDVDGSVPLASTNQQARR</sequence>
<reference evidence="3 4" key="1">
    <citation type="journal article" date="2021" name="Elife">
        <title>Chloroplast acquisition without the gene transfer in kleptoplastic sea slugs, Plakobranchus ocellatus.</title>
        <authorList>
            <person name="Maeda T."/>
            <person name="Takahashi S."/>
            <person name="Yoshida T."/>
            <person name="Shimamura S."/>
            <person name="Takaki Y."/>
            <person name="Nagai Y."/>
            <person name="Toyoda A."/>
            <person name="Suzuki Y."/>
            <person name="Arimoto A."/>
            <person name="Ishii H."/>
            <person name="Satoh N."/>
            <person name="Nishiyama T."/>
            <person name="Hasebe M."/>
            <person name="Maruyama T."/>
            <person name="Minagawa J."/>
            <person name="Obokata J."/>
            <person name="Shigenobu S."/>
        </authorList>
    </citation>
    <scope>NUCLEOTIDE SEQUENCE [LARGE SCALE GENOMIC DNA]</scope>
</reference>
<name>A0AAV3Z2R6_9GAST</name>
<feature type="compositionally biased region" description="Polar residues" evidence="1">
    <location>
        <begin position="55"/>
        <end position="65"/>
    </location>
</feature>
<dbReference type="InterPro" id="IPR011049">
    <property type="entry name" value="Serralysin-like_metalloprot_C"/>
</dbReference>
<accession>A0AAV3Z2R6</accession>
<feature type="signal peptide" evidence="2">
    <location>
        <begin position="1"/>
        <end position="24"/>
    </location>
</feature>
<dbReference type="SUPFAM" id="SSF51120">
    <property type="entry name" value="beta-Roll"/>
    <property type="match status" value="1"/>
</dbReference>
<dbReference type="AlphaFoldDB" id="A0AAV3Z2R6"/>
<feature type="region of interest" description="Disordered" evidence="1">
    <location>
        <begin position="469"/>
        <end position="492"/>
    </location>
</feature>
<organism evidence="3 4">
    <name type="scientific">Plakobranchus ocellatus</name>
    <dbReference type="NCBI Taxonomy" id="259542"/>
    <lineage>
        <taxon>Eukaryota</taxon>
        <taxon>Metazoa</taxon>
        <taxon>Spiralia</taxon>
        <taxon>Lophotrochozoa</taxon>
        <taxon>Mollusca</taxon>
        <taxon>Gastropoda</taxon>
        <taxon>Heterobranchia</taxon>
        <taxon>Euthyneura</taxon>
        <taxon>Panpulmonata</taxon>
        <taxon>Sacoglossa</taxon>
        <taxon>Placobranchoidea</taxon>
        <taxon>Plakobranchidae</taxon>
        <taxon>Plakobranchus</taxon>
    </lineage>
</organism>
<feature type="compositionally biased region" description="Low complexity" evidence="1">
    <location>
        <begin position="43"/>
        <end position="54"/>
    </location>
</feature>
<feature type="chain" id="PRO_5043921079" evidence="2">
    <location>
        <begin position="25"/>
        <end position="549"/>
    </location>
</feature>
<dbReference type="EMBL" id="BLXT01001882">
    <property type="protein sequence ID" value="GFN88826.1"/>
    <property type="molecule type" value="Genomic_DNA"/>
</dbReference>
<proteinExistence type="predicted"/>
<evidence type="ECO:0000313" key="3">
    <source>
        <dbReference type="EMBL" id="GFN88826.1"/>
    </source>
</evidence>
<feature type="compositionally biased region" description="Polar residues" evidence="1">
    <location>
        <begin position="540"/>
        <end position="549"/>
    </location>
</feature>
<evidence type="ECO:0000313" key="4">
    <source>
        <dbReference type="Proteomes" id="UP000735302"/>
    </source>
</evidence>
<dbReference type="Proteomes" id="UP000735302">
    <property type="component" value="Unassembled WGS sequence"/>
</dbReference>
<keyword evidence="4" id="KW-1185">Reference proteome</keyword>
<feature type="compositionally biased region" description="Low complexity" evidence="1">
    <location>
        <begin position="73"/>
        <end position="84"/>
    </location>
</feature>
<gene>
    <name evidence="3" type="ORF">PoB_001533200</name>
</gene>